<dbReference type="Gene3D" id="3.40.50.1000">
    <property type="entry name" value="HAD superfamily/HAD-like"/>
    <property type="match status" value="1"/>
</dbReference>
<dbReference type="PANTHER" id="PTHR10000">
    <property type="entry name" value="PHOSPHOSERINE PHOSPHATASE"/>
    <property type="match status" value="1"/>
</dbReference>
<comment type="caution">
    <text evidence="1">The sequence shown here is derived from an EMBL/GenBank/DDBJ whole genome shotgun (WGS) entry which is preliminary data.</text>
</comment>
<proteinExistence type="predicted"/>
<name>A0ABT1S2I6_9FIRM</name>
<dbReference type="SFLD" id="SFLDG01140">
    <property type="entry name" value="C2.B:_Phosphomannomutase_and_P"/>
    <property type="match status" value="1"/>
</dbReference>
<organism evidence="1 2">
    <name type="scientific">Neglectibacter timonensis</name>
    <dbReference type="NCBI Taxonomy" id="1776382"/>
    <lineage>
        <taxon>Bacteria</taxon>
        <taxon>Bacillati</taxon>
        <taxon>Bacillota</taxon>
        <taxon>Clostridia</taxon>
        <taxon>Eubacteriales</taxon>
        <taxon>Oscillospiraceae</taxon>
        <taxon>Neglectibacter</taxon>
    </lineage>
</organism>
<dbReference type="InterPro" id="IPR006379">
    <property type="entry name" value="HAD-SF_hydro_IIB"/>
</dbReference>
<dbReference type="InterPro" id="IPR023214">
    <property type="entry name" value="HAD_sf"/>
</dbReference>
<reference evidence="1 2" key="1">
    <citation type="submission" date="2022-06" db="EMBL/GenBank/DDBJ databases">
        <title>Isolation of gut microbiota from human fecal samples.</title>
        <authorList>
            <person name="Pamer E.G."/>
            <person name="Barat B."/>
            <person name="Waligurski E."/>
            <person name="Medina S."/>
            <person name="Paddock L."/>
            <person name="Mostad J."/>
        </authorList>
    </citation>
    <scope>NUCLEOTIDE SEQUENCE [LARGE SCALE GENOMIC DNA]</scope>
    <source>
        <strain evidence="1 2">DFI.9.73</strain>
    </source>
</reference>
<dbReference type="PANTHER" id="PTHR10000:SF8">
    <property type="entry name" value="HAD SUPERFAMILY HYDROLASE-LIKE, TYPE 3"/>
    <property type="match status" value="1"/>
</dbReference>
<dbReference type="Pfam" id="PF08282">
    <property type="entry name" value="Hydrolase_3"/>
    <property type="match status" value="1"/>
</dbReference>
<gene>
    <name evidence="1" type="ORF">NE695_13930</name>
</gene>
<dbReference type="Proteomes" id="UP001524473">
    <property type="component" value="Unassembled WGS sequence"/>
</dbReference>
<evidence type="ECO:0000313" key="1">
    <source>
        <dbReference type="EMBL" id="MCQ4841010.1"/>
    </source>
</evidence>
<dbReference type="SFLD" id="SFLDS00003">
    <property type="entry name" value="Haloacid_Dehalogenase"/>
    <property type="match status" value="1"/>
</dbReference>
<keyword evidence="2" id="KW-1185">Reference proteome</keyword>
<dbReference type="RefSeq" id="WP_256192194.1">
    <property type="nucleotide sequence ID" value="NZ_CATZHN010000044.1"/>
</dbReference>
<evidence type="ECO:0000313" key="2">
    <source>
        <dbReference type="Proteomes" id="UP001524473"/>
    </source>
</evidence>
<dbReference type="SUPFAM" id="SSF56784">
    <property type="entry name" value="HAD-like"/>
    <property type="match status" value="1"/>
</dbReference>
<dbReference type="Gene3D" id="3.30.1240.10">
    <property type="match status" value="1"/>
</dbReference>
<sequence>MKLLAFDLDGTTLTGHQHLSVRNRKALERAGQMGILLVPASGRMRTFLPEEITSLPGVRWAITSNGAGVYDLKSGECIWDCLIPNAKALEVQQLLKSYDVYVEYYREGRAITLQGAPEKAKTYFGFPKTKWHFLTKDFIYTEDFEVLLRETGLCPEKINLPYLPTPELREELWNKLLALGGLRLTSSIPDNLEINASGAHKGAGLKALCRHLKISTSQVMAIGDNGNDVTMLQCAGVSVAVADALPEALAAAKYRTSAHDEDGLAEAVERFLIQQE</sequence>
<accession>A0ABT1S2I6</accession>
<protein>
    <submittedName>
        <fullName evidence="1">HAD-IIB family hydrolase</fullName>
    </submittedName>
</protein>
<dbReference type="NCBIfam" id="TIGR01484">
    <property type="entry name" value="HAD-SF-IIB"/>
    <property type="match status" value="1"/>
</dbReference>
<dbReference type="EMBL" id="JANFZH010000035">
    <property type="protein sequence ID" value="MCQ4841010.1"/>
    <property type="molecule type" value="Genomic_DNA"/>
</dbReference>
<keyword evidence="1" id="KW-0378">Hydrolase</keyword>
<dbReference type="GO" id="GO:0016787">
    <property type="term" value="F:hydrolase activity"/>
    <property type="evidence" value="ECO:0007669"/>
    <property type="project" value="UniProtKB-KW"/>
</dbReference>
<dbReference type="InterPro" id="IPR036412">
    <property type="entry name" value="HAD-like_sf"/>
</dbReference>